<dbReference type="RefSeq" id="WP_273613976.1">
    <property type="nucleotide sequence ID" value="NZ_CP117416.1"/>
</dbReference>
<dbReference type="Proteomes" id="UP001220509">
    <property type="component" value="Chromosome"/>
</dbReference>
<dbReference type="AlphaFoldDB" id="A0AAX3M0G4"/>
<evidence type="ECO:0000313" key="2">
    <source>
        <dbReference type="EMBL" id="WCT55615.1"/>
    </source>
</evidence>
<dbReference type="KEGG" id="pka:PQ456_21120"/>
<protein>
    <submittedName>
        <fullName evidence="2">GNAT family N-acetyltransferase</fullName>
        <ecNumber evidence="2">2.3.1.-</ecNumber>
    </submittedName>
</protein>
<evidence type="ECO:0000259" key="1">
    <source>
        <dbReference type="PROSITE" id="PS51186"/>
    </source>
</evidence>
<feature type="domain" description="N-acetyltransferase" evidence="1">
    <location>
        <begin position="2"/>
        <end position="146"/>
    </location>
</feature>
<dbReference type="InterPro" id="IPR016181">
    <property type="entry name" value="Acyl_CoA_acyltransferase"/>
</dbReference>
<dbReference type="Gene3D" id="3.40.630.30">
    <property type="match status" value="1"/>
</dbReference>
<dbReference type="EC" id="2.3.1.-" evidence="2"/>
<dbReference type="GO" id="GO:0016747">
    <property type="term" value="F:acyltransferase activity, transferring groups other than amino-acyl groups"/>
    <property type="evidence" value="ECO:0007669"/>
    <property type="project" value="InterPro"/>
</dbReference>
<dbReference type="EMBL" id="CP117416">
    <property type="protein sequence ID" value="WCT55615.1"/>
    <property type="molecule type" value="Genomic_DNA"/>
</dbReference>
<dbReference type="CDD" id="cd04301">
    <property type="entry name" value="NAT_SF"/>
    <property type="match status" value="1"/>
</dbReference>
<keyword evidence="2" id="KW-0808">Transferase</keyword>
<reference evidence="2 3" key="1">
    <citation type="submission" date="2023-02" db="EMBL/GenBank/DDBJ databases">
        <title>Genome sequence of Paenibacillus kyungheensis KACC 18744.</title>
        <authorList>
            <person name="Kim S."/>
            <person name="Heo J."/>
            <person name="Kwon S.-W."/>
        </authorList>
    </citation>
    <scope>NUCLEOTIDE SEQUENCE [LARGE SCALE GENOMIC DNA]</scope>
    <source>
        <strain evidence="2 3">KACC 18744</strain>
    </source>
</reference>
<proteinExistence type="predicted"/>
<accession>A0AAX3M0G4</accession>
<dbReference type="Pfam" id="PF00583">
    <property type="entry name" value="Acetyltransf_1"/>
    <property type="match status" value="1"/>
</dbReference>
<dbReference type="SUPFAM" id="SSF55729">
    <property type="entry name" value="Acyl-CoA N-acyltransferases (Nat)"/>
    <property type="match status" value="1"/>
</dbReference>
<gene>
    <name evidence="2" type="ORF">PQ456_21120</name>
</gene>
<sequence>MITLREMKIEDYNEIIELWEHTEGMWLSEADSLPHIQTYLERNPYCSFVAEEQLDTQTTVLAGTLLAGHDGRRGYMYHLAVDPAYRGQRIATQLIEKAMKGLTDAGIDKCHIFVMATNVEGQHFWVANGWEKRDSFYVFSKDVPQH</sequence>
<name>A0AAX3M0G4_9BACL</name>
<dbReference type="PROSITE" id="PS51186">
    <property type="entry name" value="GNAT"/>
    <property type="match status" value="1"/>
</dbReference>
<organism evidence="2 3">
    <name type="scientific">Paenibacillus kyungheensis</name>
    <dbReference type="NCBI Taxonomy" id="1452732"/>
    <lineage>
        <taxon>Bacteria</taxon>
        <taxon>Bacillati</taxon>
        <taxon>Bacillota</taxon>
        <taxon>Bacilli</taxon>
        <taxon>Bacillales</taxon>
        <taxon>Paenibacillaceae</taxon>
        <taxon>Paenibacillus</taxon>
    </lineage>
</organism>
<keyword evidence="2" id="KW-0012">Acyltransferase</keyword>
<keyword evidence="3" id="KW-1185">Reference proteome</keyword>
<evidence type="ECO:0000313" key="3">
    <source>
        <dbReference type="Proteomes" id="UP001220509"/>
    </source>
</evidence>
<dbReference type="InterPro" id="IPR000182">
    <property type="entry name" value="GNAT_dom"/>
</dbReference>